<dbReference type="PANTHER" id="PTHR11365">
    <property type="entry name" value="5-OXOPROLINASE RELATED"/>
    <property type="match status" value="1"/>
</dbReference>
<dbReference type="AlphaFoldDB" id="A0A0N0VM03"/>
<dbReference type="PANTHER" id="PTHR11365:SF23">
    <property type="entry name" value="HYPOTHETICAL 5-OXOPROLINASE (EUROFUNG)-RELATED"/>
    <property type="match status" value="1"/>
</dbReference>
<dbReference type="Pfam" id="PF02538">
    <property type="entry name" value="Hydantoinase_B"/>
    <property type="match status" value="1"/>
</dbReference>
<dbReference type="InterPro" id="IPR002821">
    <property type="entry name" value="Hydantoinase_A"/>
</dbReference>
<comment type="caution">
    <text evidence="6">The sequence shown here is derived from an EMBL/GenBank/DDBJ whole genome shotgun (WGS) entry which is preliminary data.</text>
</comment>
<dbReference type="Pfam" id="PF05378">
    <property type="entry name" value="Hydant_A_N"/>
    <property type="match status" value="1"/>
</dbReference>
<dbReference type="Pfam" id="PF19278">
    <property type="entry name" value="Hydant_A_C"/>
    <property type="match status" value="1"/>
</dbReference>
<evidence type="ECO:0000256" key="1">
    <source>
        <dbReference type="ARBA" id="ARBA00010403"/>
    </source>
</evidence>
<feature type="domain" description="Acetophenone carboxylase-like C-terminal" evidence="5">
    <location>
        <begin position="511"/>
        <end position="687"/>
    </location>
</feature>
<dbReference type="Proteomes" id="UP000038011">
    <property type="component" value="Unassembled WGS sequence"/>
</dbReference>
<dbReference type="InterPro" id="IPR008040">
    <property type="entry name" value="Hydant_A_N"/>
</dbReference>
<keyword evidence="7" id="KW-1185">Reference proteome</keyword>
<dbReference type="Pfam" id="PF01968">
    <property type="entry name" value="Hydantoinase_A"/>
    <property type="match status" value="1"/>
</dbReference>
<protein>
    <submittedName>
        <fullName evidence="6">5-oxoprolinase</fullName>
    </submittedName>
</protein>
<evidence type="ECO:0000259" key="5">
    <source>
        <dbReference type="Pfam" id="PF19278"/>
    </source>
</evidence>
<evidence type="ECO:0000313" key="6">
    <source>
        <dbReference type="EMBL" id="KPB01734.1"/>
    </source>
</evidence>
<accession>A0A0N0VM03</accession>
<organism evidence="6 7">
    <name type="scientific">Ahrensia marina</name>
    <dbReference type="NCBI Taxonomy" id="1514904"/>
    <lineage>
        <taxon>Bacteria</taxon>
        <taxon>Pseudomonadati</taxon>
        <taxon>Pseudomonadota</taxon>
        <taxon>Alphaproteobacteria</taxon>
        <taxon>Hyphomicrobiales</taxon>
        <taxon>Ahrensiaceae</taxon>
        <taxon>Ahrensia</taxon>
    </lineage>
</organism>
<evidence type="ECO:0000259" key="4">
    <source>
        <dbReference type="Pfam" id="PF05378"/>
    </source>
</evidence>
<dbReference type="GO" id="GO:0006749">
    <property type="term" value="P:glutathione metabolic process"/>
    <property type="evidence" value="ECO:0007669"/>
    <property type="project" value="TreeGrafter"/>
</dbReference>
<feature type="domain" description="Hydantoinase/oxoprolinase N-terminal" evidence="4">
    <location>
        <begin position="8"/>
        <end position="185"/>
    </location>
</feature>
<proteinExistence type="inferred from homology"/>
<dbReference type="PATRIC" id="fig|1514904.3.peg.3338"/>
<dbReference type="EMBL" id="JXMU01000008">
    <property type="protein sequence ID" value="KPB01734.1"/>
    <property type="molecule type" value="Genomic_DNA"/>
</dbReference>
<dbReference type="InterPro" id="IPR045079">
    <property type="entry name" value="Oxoprolinase-like"/>
</dbReference>
<feature type="domain" description="Hydantoinase B/oxoprolinase" evidence="3">
    <location>
        <begin position="703"/>
        <end position="1213"/>
    </location>
</feature>
<evidence type="ECO:0000259" key="2">
    <source>
        <dbReference type="Pfam" id="PF01968"/>
    </source>
</evidence>
<dbReference type="RefSeq" id="WP_053998554.1">
    <property type="nucleotide sequence ID" value="NZ_JXMU01000008.1"/>
</dbReference>
<comment type="similarity">
    <text evidence="1">Belongs to the oxoprolinase family.</text>
</comment>
<dbReference type="GO" id="GO:0017168">
    <property type="term" value="F:5-oxoprolinase (ATP-hydrolyzing) activity"/>
    <property type="evidence" value="ECO:0007669"/>
    <property type="project" value="TreeGrafter"/>
</dbReference>
<evidence type="ECO:0000313" key="7">
    <source>
        <dbReference type="Proteomes" id="UP000038011"/>
    </source>
</evidence>
<dbReference type="STRING" id="1514904.SU32_06525"/>
<reference evidence="6 7" key="1">
    <citation type="submission" date="2015-01" db="EMBL/GenBank/DDBJ databases">
        <title>Ahrensia donghaiensis sp. nov., a novel dimethylsulphoniopropionate-cleavage bacterium isolated from seawater and emended descriptions of the genus Ahrensia and Ahrensia kielensis.</title>
        <authorList>
            <person name="Liu J."/>
        </authorList>
    </citation>
    <scope>NUCLEOTIDE SEQUENCE [LARGE SCALE GENOMIC DNA]</scope>
    <source>
        <strain evidence="6 7">LZD062</strain>
    </source>
</reference>
<evidence type="ECO:0000259" key="3">
    <source>
        <dbReference type="Pfam" id="PF02538"/>
    </source>
</evidence>
<dbReference type="OrthoDB" id="9759608at2"/>
<dbReference type="InterPro" id="IPR003692">
    <property type="entry name" value="Hydantoinase_B"/>
</dbReference>
<gene>
    <name evidence="6" type="ORF">SU32_06525</name>
</gene>
<name>A0A0N0VM03_9HYPH</name>
<sequence>MSANRWDFWIDRGGTFTDVIGVAPDGTLNSHKLLSENPESYPDAAVQGIRDLLGVKASEVMPSERIGTVRMGTTVATNALLERKGDKTLLLITKGFRDALRIAYQARPDIFAKEILLPEQVYERVIEVDERVLADGTIEKPFESDTLKQQLEDAKADGIDSVAIVFMHSWAFPDHEKQAADLVKQNGFSQISVSHEVSPLVKLVGRGDTTVVDAYLSPILRRYVDQVAGALGITDEASTPRLQFMMSSGGLTAAERFQGKDAILSGPAGGVVGMVETCAMENFDHVIGFDMGGTSTDVAHYAGEYERAFDTEVAGVRIRAPMMRIHTVAAGGGSILKYEDGRFQVGPDSAGANPGPACYRRGGPLTVTDANVILGKLDPEFFPPIFGPDRDQPLNAEIVREKFEELASQIGDGKSATEVAEGFLTIAIENMANAIKKISVQRGYDVTHYVLNCFGGAGGQHACLVADALGMTSVLIHPLSGLLSAYGIGLSKTYAARQHALVQPLHEDVHGEMTSLLNRLSDDVRAELTEQGVEKEHIKVQNTLHIRYDGTDNTIEVAFDGTDLGAAKAEFEKAHKAQFGFISPNRKLIIEAVGIEGVDAAQKQSDEKHGAASDYDASPAQTTRIFADNEWHEANVFMRQEQTPDDQRLKAGATLKGPALIIENNQTIVVEAGWQARLTENDIIVLTRVEEKSRAAAIGTKADPVMLEVFNNLFMSIAEQMGVTLQNTASSVNIKERLDFSCAVFSADGALVANAPHMPVHLGSMDRSVESIIRQNPDMKPGDVYALNAPYNGGTHLPDITVVTPVFSDDESEILFFTAARGHHADVGGKAPGSMTPRATHVDQEGVLIDNFKLVSEGTLNDEAFLEMMTNHPYPARNPQQNLADITAQIAANEKGAAELRRMVSQFTLPVVQAYMLHVQDNAEESVRGVIDRLSDCEAVYPTDNDQQIAVKITVDKERREATVDFTGTSAMNGNNFNAPEPVTRAAVLYVFRIMVESGIPMNAGCLKPINIIIPDDCMLKPVYPAAVVAGNTETSQNVTNCLLQALGAMANAQGTMNNLTYGNAEYQNYETICSGSPAGVMNNGRGFNGASGVHTHMTNTRMTDPEILEMRFPIVVEDFSIRKDSGGKGKFNGGDGTRRALRFTKDMDCAILSSHRYHAPKGINGGGDGQLGKTEVRRLDGTVDVLKNADQTFVKAGEVVVVTTPTAGGYGKKD</sequence>
<dbReference type="GO" id="GO:0005829">
    <property type="term" value="C:cytosol"/>
    <property type="evidence" value="ECO:0007669"/>
    <property type="project" value="TreeGrafter"/>
</dbReference>
<dbReference type="InterPro" id="IPR049517">
    <property type="entry name" value="ACX-like_C"/>
</dbReference>
<feature type="domain" description="Hydantoinase A/oxoprolinase" evidence="2">
    <location>
        <begin position="206"/>
        <end position="494"/>
    </location>
</feature>